<dbReference type="Proteomes" id="UP000290565">
    <property type="component" value="Unassembled WGS sequence"/>
</dbReference>
<accession>A0A4Q0SAJ4</accession>
<reference evidence="1 2" key="1">
    <citation type="submission" date="2015-04" db="EMBL/GenBank/DDBJ databases">
        <title>Comparative genomics of rhizobia nodulating Arachis hypogaea in China.</title>
        <authorList>
            <person name="Li Y."/>
        </authorList>
    </citation>
    <scope>NUCLEOTIDE SEQUENCE [LARGE SCALE GENOMIC DNA]</scope>
    <source>
        <strain evidence="1 2">CCBAU 51787</strain>
    </source>
</reference>
<evidence type="ECO:0000313" key="1">
    <source>
        <dbReference type="EMBL" id="RXH33198.1"/>
    </source>
</evidence>
<proteinExistence type="predicted"/>
<dbReference type="AlphaFoldDB" id="A0A4Q0SAJ4"/>
<organism evidence="1 2">
    <name type="scientific">Bradyrhizobium zhanjiangense</name>
    <dbReference type="NCBI Taxonomy" id="1325107"/>
    <lineage>
        <taxon>Bacteria</taxon>
        <taxon>Pseudomonadati</taxon>
        <taxon>Pseudomonadota</taxon>
        <taxon>Alphaproteobacteria</taxon>
        <taxon>Hyphomicrobiales</taxon>
        <taxon>Nitrobacteraceae</taxon>
        <taxon>Bradyrhizobium</taxon>
    </lineage>
</organism>
<name>A0A4Q0SAJ4_9BRAD</name>
<comment type="caution">
    <text evidence="1">The sequence shown here is derived from an EMBL/GenBank/DDBJ whole genome shotgun (WGS) entry which is preliminary data.</text>
</comment>
<protein>
    <submittedName>
        <fullName evidence="1">Uncharacterized protein</fullName>
    </submittedName>
</protein>
<sequence length="97" mass="11038">MPTSQATKLSLRLREMAKLQRAMSCSLLIFCLAVICWYEENRIDGKELFVLRLTPELRHDILSYLVSRPIRKRSTHPRIALHTNFKGLASPAAGVGM</sequence>
<evidence type="ECO:0000313" key="2">
    <source>
        <dbReference type="Proteomes" id="UP000290565"/>
    </source>
</evidence>
<dbReference type="EMBL" id="LBJM01000085">
    <property type="protein sequence ID" value="RXH33198.1"/>
    <property type="molecule type" value="Genomic_DNA"/>
</dbReference>
<gene>
    <name evidence="1" type="ORF">XH94_30415</name>
</gene>